<reference evidence="6" key="2">
    <citation type="submission" date="2025-08" db="UniProtKB">
        <authorList>
            <consortium name="RefSeq"/>
        </authorList>
    </citation>
    <scope>IDENTIFICATION</scope>
    <source>
        <tissue evidence="6">Young leaves</tissue>
    </source>
</reference>
<dbReference type="InterPro" id="IPR036396">
    <property type="entry name" value="Cyt_P450_sf"/>
</dbReference>
<keyword evidence="4" id="KW-0812">Transmembrane</keyword>
<dbReference type="PANTHER" id="PTHR24286">
    <property type="entry name" value="CYTOCHROME P450 26"/>
    <property type="match status" value="1"/>
</dbReference>
<feature type="transmembrane region" description="Helical" evidence="4">
    <location>
        <begin position="6"/>
        <end position="25"/>
    </location>
</feature>
<dbReference type="SUPFAM" id="SSF48264">
    <property type="entry name" value="Cytochrome P450"/>
    <property type="match status" value="1"/>
</dbReference>
<dbReference type="GO" id="GO:0016705">
    <property type="term" value="F:oxidoreductase activity, acting on paired donors, with incorporation or reduction of molecular oxygen"/>
    <property type="evidence" value="ECO:0007669"/>
    <property type="project" value="InterPro"/>
</dbReference>
<dbReference type="Proteomes" id="UP000694853">
    <property type="component" value="Unplaced"/>
</dbReference>
<sequence>MIEAIPFFVLFAFTLILAFLLSKFLSKSQTKNVPKGSLGYPIIGETVSYLKAQRQDKGYDWLEERISKYGSVFKTSLMGSPTVFLIGQAGNKFILSSSDDVLSAKKPLTMKKIFGRQSLVELSGPR</sequence>
<organism evidence="5 6">
    <name type="scientific">Abrus precatorius</name>
    <name type="common">Indian licorice</name>
    <name type="synonym">Glycine abrus</name>
    <dbReference type="NCBI Taxonomy" id="3816"/>
    <lineage>
        <taxon>Eukaryota</taxon>
        <taxon>Viridiplantae</taxon>
        <taxon>Streptophyta</taxon>
        <taxon>Embryophyta</taxon>
        <taxon>Tracheophyta</taxon>
        <taxon>Spermatophyta</taxon>
        <taxon>Magnoliopsida</taxon>
        <taxon>eudicotyledons</taxon>
        <taxon>Gunneridae</taxon>
        <taxon>Pentapetalae</taxon>
        <taxon>rosids</taxon>
        <taxon>fabids</taxon>
        <taxon>Fabales</taxon>
        <taxon>Fabaceae</taxon>
        <taxon>Papilionoideae</taxon>
        <taxon>50 kb inversion clade</taxon>
        <taxon>NPAAA clade</taxon>
        <taxon>indigoferoid/millettioid clade</taxon>
        <taxon>Abreae</taxon>
        <taxon>Abrus</taxon>
    </lineage>
</organism>
<keyword evidence="3" id="KW-0408">Iron</keyword>
<evidence type="ECO:0000256" key="2">
    <source>
        <dbReference type="ARBA" id="ARBA00022723"/>
    </source>
</evidence>
<evidence type="ECO:0000313" key="6">
    <source>
        <dbReference type="RefSeq" id="XP_027337508.1"/>
    </source>
</evidence>
<evidence type="ECO:0000256" key="4">
    <source>
        <dbReference type="SAM" id="Phobius"/>
    </source>
</evidence>
<proteinExistence type="inferred from homology"/>
<dbReference type="Gene3D" id="1.10.630.10">
    <property type="entry name" value="Cytochrome P450"/>
    <property type="match status" value="1"/>
</dbReference>
<gene>
    <name evidence="6" type="primary">LOC113851236</name>
</gene>
<evidence type="ECO:0000313" key="5">
    <source>
        <dbReference type="Proteomes" id="UP000694853"/>
    </source>
</evidence>
<dbReference type="AlphaFoldDB" id="A0A8B8K395"/>
<dbReference type="GO" id="GO:0016125">
    <property type="term" value="P:sterol metabolic process"/>
    <property type="evidence" value="ECO:0007669"/>
    <property type="project" value="TreeGrafter"/>
</dbReference>
<keyword evidence="5" id="KW-1185">Reference proteome</keyword>
<evidence type="ECO:0000256" key="1">
    <source>
        <dbReference type="ARBA" id="ARBA00010617"/>
    </source>
</evidence>
<evidence type="ECO:0000256" key="3">
    <source>
        <dbReference type="ARBA" id="ARBA00023004"/>
    </source>
</evidence>
<dbReference type="OrthoDB" id="3945418at2759"/>
<dbReference type="GO" id="GO:0005506">
    <property type="term" value="F:iron ion binding"/>
    <property type="evidence" value="ECO:0007669"/>
    <property type="project" value="InterPro"/>
</dbReference>
<name>A0A8B8K395_ABRPR</name>
<dbReference type="GO" id="GO:0020037">
    <property type="term" value="F:heme binding"/>
    <property type="evidence" value="ECO:0007669"/>
    <property type="project" value="InterPro"/>
</dbReference>
<keyword evidence="2" id="KW-0479">Metal-binding</keyword>
<dbReference type="KEGG" id="aprc:113851236"/>
<keyword evidence="4" id="KW-0472">Membrane</keyword>
<reference evidence="5" key="1">
    <citation type="journal article" date="2019" name="Toxins">
        <title>Detection of Abrin-Like and Prepropulchellin-Like Toxin Genes and Transcripts Using Whole Genome Sequencing and Full-Length Transcript Sequencing of Abrus precatorius.</title>
        <authorList>
            <person name="Hovde B.T."/>
            <person name="Daligault H.E."/>
            <person name="Hanschen E.R."/>
            <person name="Kunde Y.A."/>
            <person name="Johnson M.B."/>
            <person name="Starkenburg S.R."/>
            <person name="Johnson S.L."/>
        </authorList>
    </citation>
    <scope>NUCLEOTIDE SEQUENCE [LARGE SCALE GENOMIC DNA]</scope>
</reference>
<keyword evidence="4" id="KW-1133">Transmembrane helix</keyword>
<accession>A0A8B8K395</accession>
<protein>
    <submittedName>
        <fullName evidence="6">Taxoid 14-beta-hydroxylase-like</fullName>
    </submittedName>
</protein>
<dbReference type="GeneID" id="113851236"/>
<comment type="similarity">
    <text evidence="1">Belongs to the cytochrome P450 family.</text>
</comment>
<dbReference type="RefSeq" id="XP_027337508.1">
    <property type="nucleotide sequence ID" value="XM_027481707.1"/>
</dbReference>
<dbReference type="GO" id="GO:0004497">
    <property type="term" value="F:monooxygenase activity"/>
    <property type="evidence" value="ECO:0007669"/>
    <property type="project" value="InterPro"/>
</dbReference>
<dbReference type="PANTHER" id="PTHR24286:SF256">
    <property type="entry name" value="CYTOCHROME P450 FAMILY PROTEIN"/>
    <property type="match status" value="1"/>
</dbReference>